<dbReference type="PANTHER" id="PTHR23504">
    <property type="entry name" value="MAJOR FACILITATOR SUPERFAMILY DOMAIN-CONTAINING PROTEIN 10"/>
    <property type="match status" value="1"/>
</dbReference>
<evidence type="ECO:0000256" key="2">
    <source>
        <dbReference type="ARBA" id="ARBA00022448"/>
    </source>
</evidence>
<evidence type="ECO:0000256" key="6">
    <source>
        <dbReference type="SAM" id="MobiDB-lite"/>
    </source>
</evidence>
<evidence type="ECO:0000256" key="3">
    <source>
        <dbReference type="ARBA" id="ARBA00022692"/>
    </source>
</evidence>
<dbReference type="EMBL" id="JARKIF010000019">
    <property type="protein sequence ID" value="KAJ7618704.1"/>
    <property type="molecule type" value="Genomic_DNA"/>
</dbReference>
<dbReference type="Gene3D" id="1.20.1250.20">
    <property type="entry name" value="MFS general substrate transporter like domains"/>
    <property type="match status" value="1"/>
</dbReference>
<keyword evidence="9" id="KW-1185">Reference proteome</keyword>
<feature type="region of interest" description="Disordered" evidence="6">
    <location>
        <begin position="268"/>
        <end position="293"/>
    </location>
</feature>
<keyword evidence="3 7" id="KW-0812">Transmembrane</keyword>
<evidence type="ECO:0000256" key="1">
    <source>
        <dbReference type="ARBA" id="ARBA00004141"/>
    </source>
</evidence>
<comment type="subcellular location">
    <subcellularLocation>
        <location evidence="1">Membrane</location>
        <topology evidence="1">Multi-pass membrane protein</topology>
    </subcellularLocation>
</comment>
<evidence type="ECO:0000313" key="8">
    <source>
        <dbReference type="EMBL" id="KAJ7618704.1"/>
    </source>
</evidence>
<name>A0AAD7BED0_9AGAR</name>
<sequence>MPLDEDASTLNTNDARVQRLMARLSFHRQPSFNSETTPLLVATPILDKAPIPSIKPPPPEAYATPLPALSMVVLSITLLGEFLSANVSMPFILFMVKGFGELKDDAEIAFWTGILVSAFFLTQFLTAILWGIFAGAVGVARGAVSSVTDSTNEARAYAILGFCWGLGGVAGAIVGGSFESPAVKWPEVFGQTLFHTYPYLLPCAVAASVTLAGATMGCFLGPDGGPRESSDPFYDPIVEDVPPPVHTLDDGRANTLQKKMFLAKHLSTATPSTPPAMPSPILQSSPSPSQGGVRLERTLTFQSTASSRTNGSGFYGSTSRFHDRLASNATLRRASINSSVRRRPRRESGGAGGSVSGSAPGHRESFAGRLLMANENTVNHISDLWVAAAMNVDAASFNDDEEAVSDGELDPLDLFDNDDDDETTTGLTDLVGTIHWTHGSQRFSAAALPAIFSNPGVRIPSRTEVDDEEGNFARDALDVDEEEDFEVEKQPAKAQLPIAIIVQYGLLALHTTTHDQSVKLIWECRDYEGGGLALNAIVYQFYLYPPFAEHEENGFVLMAWLTVSASVSLPHLRLGWERSIVSLGEVYWAVLGGFSLSPLAWKTTPSGIRLEFVACAGFYDSGDEERWEEGGLEIAIRWPPSTQPLTTCGGSLWFGVISKVRHGSGYGCREANPYPYPQNPYPAQVGYETPRFCIKPWPNGFFCCLSFHLKVRLAEVEWIRAYSKPTWAEEQPRQACRVIADGPTTVAIANQQPAERHALAQMTRGLYGFRWSPTRTRTRQTRGANPRVNPHTRDEP</sequence>
<evidence type="ECO:0000256" key="5">
    <source>
        <dbReference type="ARBA" id="ARBA00023136"/>
    </source>
</evidence>
<keyword evidence="5 7" id="KW-0472">Membrane</keyword>
<accession>A0AAD7BED0</accession>
<gene>
    <name evidence="8" type="ORF">FB45DRAFT_872102</name>
</gene>
<organism evidence="8 9">
    <name type="scientific">Roridomyces roridus</name>
    <dbReference type="NCBI Taxonomy" id="1738132"/>
    <lineage>
        <taxon>Eukaryota</taxon>
        <taxon>Fungi</taxon>
        <taxon>Dikarya</taxon>
        <taxon>Basidiomycota</taxon>
        <taxon>Agaricomycotina</taxon>
        <taxon>Agaricomycetes</taxon>
        <taxon>Agaricomycetidae</taxon>
        <taxon>Agaricales</taxon>
        <taxon>Marasmiineae</taxon>
        <taxon>Mycenaceae</taxon>
        <taxon>Roridomyces</taxon>
    </lineage>
</organism>
<dbReference type="SUPFAM" id="SSF103473">
    <property type="entry name" value="MFS general substrate transporter"/>
    <property type="match status" value="1"/>
</dbReference>
<feature type="transmembrane region" description="Helical" evidence="7">
    <location>
        <begin position="108"/>
        <end position="136"/>
    </location>
</feature>
<keyword evidence="2" id="KW-0813">Transport</keyword>
<feature type="transmembrane region" description="Helical" evidence="7">
    <location>
        <begin position="156"/>
        <end position="178"/>
    </location>
</feature>
<reference evidence="8" key="1">
    <citation type="submission" date="2023-03" db="EMBL/GenBank/DDBJ databases">
        <title>Massive genome expansion in bonnet fungi (Mycena s.s.) driven by repeated elements and novel gene families across ecological guilds.</title>
        <authorList>
            <consortium name="Lawrence Berkeley National Laboratory"/>
            <person name="Harder C.B."/>
            <person name="Miyauchi S."/>
            <person name="Viragh M."/>
            <person name="Kuo A."/>
            <person name="Thoen E."/>
            <person name="Andreopoulos B."/>
            <person name="Lu D."/>
            <person name="Skrede I."/>
            <person name="Drula E."/>
            <person name="Henrissat B."/>
            <person name="Morin E."/>
            <person name="Kohler A."/>
            <person name="Barry K."/>
            <person name="LaButti K."/>
            <person name="Morin E."/>
            <person name="Salamov A."/>
            <person name="Lipzen A."/>
            <person name="Mereny Z."/>
            <person name="Hegedus B."/>
            <person name="Baldrian P."/>
            <person name="Stursova M."/>
            <person name="Weitz H."/>
            <person name="Taylor A."/>
            <person name="Grigoriev I.V."/>
            <person name="Nagy L.G."/>
            <person name="Martin F."/>
            <person name="Kauserud H."/>
        </authorList>
    </citation>
    <scope>NUCLEOTIDE SEQUENCE</scope>
    <source>
        <strain evidence="8">9284</strain>
    </source>
</reference>
<dbReference type="PANTHER" id="PTHR23504:SF17">
    <property type="entry name" value="MAJOR FACILITATOR SUPERFAMILY (MFS) PROFILE DOMAIN-CONTAINING PROTEIN"/>
    <property type="match status" value="1"/>
</dbReference>
<feature type="transmembrane region" description="Helical" evidence="7">
    <location>
        <begin position="68"/>
        <end position="96"/>
    </location>
</feature>
<feature type="region of interest" description="Disordered" evidence="6">
    <location>
        <begin position="771"/>
        <end position="796"/>
    </location>
</feature>
<keyword evidence="4 7" id="KW-1133">Transmembrane helix</keyword>
<dbReference type="Proteomes" id="UP001221142">
    <property type="component" value="Unassembled WGS sequence"/>
</dbReference>
<proteinExistence type="predicted"/>
<evidence type="ECO:0000313" key="9">
    <source>
        <dbReference type="Proteomes" id="UP001221142"/>
    </source>
</evidence>
<feature type="transmembrane region" description="Helical" evidence="7">
    <location>
        <begin position="199"/>
        <end position="222"/>
    </location>
</feature>
<protein>
    <submittedName>
        <fullName evidence="8">Uncharacterized protein</fullName>
    </submittedName>
</protein>
<evidence type="ECO:0000256" key="7">
    <source>
        <dbReference type="SAM" id="Phobius"/>
    </source>
</evidence>
<feature type="compositionally biased region" description="Low complexity" evidence="6">
    <location>
        <begin position="279"/>
        <end position="290"/>
    </location>
</feature>
<dbReference type="InterPro" id="IPR036259">
    <property type="entry name" value="MFS_trans_sf"/>
</dbReference>
<comment type="caution">
    <text evidence="8">The sequence shown here is derived from an EMBL/GenBank/DDBJ whole genome shotgun (WGS) entry which is preliminary data.</text>
</comment>
<dbReference type="GO" id="GO:0016020">
    <property type="term" value="C:membrane"/>
    <property type="evidence" value="ECO:0007669"/>
    <property type="project" value="UniProtKB-SubCell"/>
</dbReference>
<feature type="region of interest" description="Disordered" evidence="6">
    <location>
        <begin position="332"/>
        <end position="361"/>
    </location>
</feature>
<dbReference type="AlphaFoldDB" id="A0AAD7BED0"/>
<evidence type="ECO:0000256" key="4">
    <source>
        <dbReference type="ARBA" id="ARBA00022989"/>
    </source>
</evidence>